<comment type="caution">
    <text evidence="1">The sequence shown here is derived from an EMBL/GenBank/DDBJ whole genome shotgun (WGS) entry which is preliminary data.</text>
</comment>
<dbReference type="EMBL" id="CAJNYV010000143">
    <property type="protein sequence ID" value="CAF3348540.1"/>
    <property type="molecule type" value="Genomic_DNA"/>
</dbReference>
<organism evidence="1 2">
    <name type="scientific">Rotaria socialis</name>
    <dbReference type="NCBI Taxonomy" id="392032"/>
    <lineage>
        <taxon>Eukaryota</taxon>
        <taxon>Metazoa</taxon>
        <taxon>Spiralia</taxon>
        <taxon>Gnathifera</taxon>
        <taxon>Rotifera</taxon>
        <taxon>Eurotatoria</taxon>
        <taxon>Bdelloidea</taxon>
        <taxon>Philodinida</taxon>
        <taxon>Philodinidae</taxon>
        <taxon>Rotaria</taxon>
    </lineage>
</organism>
<reference evidence="1" key="1">
    <citation type="submission" date="2021-02" db="EMBL/GenBank/DDBJ databases">
        <authorList>
            <person name="Nowell W R."/>
        </authorList>
    </citation>
    <scope>NUCLEOTIDE SEQUENCE</scope>
</reference>
<accession>A0A817W0J3</accession>
<sequence>INQYAILNRYLDIHRCCNNYNYDNAASLFDNDDLPEELNENMADTQKRATYKSIQTFNNTLPFLSYSINSDMHA</sequence>
<protein>
    <submittedName>
        <fullName evidence="1">Uncharacterized protein</fullName>
    </submittedName>
</protein>
<name>A0A817W0J3_9BILA</name>
<evidence type="ECO:0000313" key="1">
    <source>
        <dbReference type="EMBL" id="CAF3348540.1"/>
    </source>
</evidence>
<dbReference type="Proteomes" id="UP000663865">
    <property type="component" value="Unassembled WGS sequence"/>
</dbReference>
<dbReference type="AlphaFoldDB" id="A0A817W0J3"/>
<feature type="non-terminal residue" evidence="1">
    <location>
        <position position="1"/>
    </location>
</feature>
<proteinExistence type="predicted"/>
<gene>
    <name evidence="1" type="ORF">KIK155_LOCUS3386</name>
</gene>
<evidence type="ECO:0000313" key="2">
    <source>
        <dbReference type="Proteomes" id="UP000663865"/>
    </source>
</evidence>